<dbReference type="GO" id="GO:0016020">
    <property type="term" value="C:membrane"/>
    <property type="evidence" value="ECO:0007669"/>
    <property type="project" value="InterPro"/>
</dbReference>
<reference evidence="5" key="1">
    <citation type="journal article" date="2013" name="Nature">
        <title>Insights into bilaterian evolution from three spiralian genomes.</title>
        <authorList>
            <person name="Simakov O."/>
            <person name="Marletaz F."/>
            <person name="Cho S.J."/>
            <person name="Edsinger-Gonzales E."/>
            <person name="Havlak P."/>
            <person name="Hellsten U."/>
            <person name="Kuo D.H."/>
            <person name="Larsson T."/>
            <person name="Lv J."/>
            <person name="Arendt D."/>
            <person name="Savage R."/>
            <person name="Osoegawa K."/>
            <person name="de Jong P."/>
            <person name="Grimwood J."/>
            <person name="Chapman J.A."/>
            <person name="Shapiro H."/>
            <person name="Aerts A."/>
            <person name="Otillar R.P."/>
            <person name="Terry A.Y."/>
            <person name="Boore J.L."/>
            <person name="Grigoriev I.V."/>
            <person name="Lindberg D.R."/>
            <person name="Seaver E.C."/>
            <person name="Weisblat D.A."/>
            <person name="Putnam N.H."/>
            <person name="Rokhsar D.S."/>
        </authorList>
    </citation>
    <scope>NUCLEOTIDE SEQUENCE</scope>
    <source>
        <strain evidence="5">I ESC-2004</strain>
    </source>
</reference>
<comment type="caution">
    <text evidence="3">Lacks conserved residue(s) required for the propagation of feature annotation.</text>
</comment>
<evidence type="ECO:0000256" key="1">
    <source>
        <dbReference type="ARBA" id="ARBA00022729"/>
    </source>
</evidence>
<dbReference type="SMART" id="SM00202">
    <property type="entry name" value="SR"/>
    <property type="match status" value="1"/>
</dbReference>
<protein>
    <recommendedName>
        <fullName evidence="4">SRCR domain-containing protein</fullName>
    </recommendedName>
</protein>
<dbReference type="OMA" id="CPHETEH"/>
<dbReference type="OrthoDB" id="6286334at2759"/>
<dbReference type="InterPro" id="IPR036772">
    <property type="entry name" value="SRCR-like_dom_sf"/>
</dbReference>
<dbReference type="Gene3D" id="3.10.250.10">
    <property type="entry name" value="SRCR-like domain"/>
    <property type="match status" value="1"/>
</dbReference>
<evidence type="ECO:0000256" key="2">
    <source>
        <dbReference type="ARBA" id="ARBA00023157"/>
    </source>
</evidence>
<gene>
    <name evidence="5" type="ORF">CAPTEDRAFT_134605</name>
</gene>
<name>R7TJ94_CAPTE</name>
<organism evidence="5">
    <name type="scientific">Capitella teleta</name>
    <name type="common">Polychaete worm</name>
    <dbReference type="NCBI Taxonomy" id="283909"/>
    <lineage>
        <taxon>Eukaryota</taxon>
        <taxon>Metazoa</taxon>
        <taxon>Spiralia</taxon>
        <taxon>Lophotrochozoa</taxon>
        <taxon>Annelida</taxon>
        <taxon>Polychaeta</taxon>
        <taxon>Sedentaria</taxon>
        <taxon>Scolecida</taxon>
        <taxon>Capitellidae</taxon>
        <taxon>Capitella</taxon>
    </lineage>
</organism>
<feature type="non-terminal residue" evidence="5">
    <location>
        <position position="1"/>
    </location>
</feature>
<evidence type="ECO:0000313" key="5">
    <source>
        <dbReference type="EMBL" id="ELT93567.1"/>
    </source>
</evidence>
<dbReference type="EMBL" id="KB309694">
    <property type="protein sequence ID" value="ELT93567.1"/>
    <property type="molecule type" value="Genomic_DNA"/>
</dbReference>
<dbReference type="FunFam" id="3.10.250.10:FF:000001">
    <property type="entry name" value="Lysyl oxidase 4 isoform X1"/>
    <property type="match status" value="1"/>
</dbReference>
<feature type="domain" description="SRCR" evidence="4">
    <location>
        <begin position="1"/>
        <end position="98"/>
    </location>
</feature>
<evidence type="ECO:0000259" key="4">
    <source>
        <dbReference type="PROSITE" id="PS50287"/>
    </source>
</evidence>
<dbReference type="PROSITE" id="PS00420">
    <property type="entry name" value="SRCR_1"/>
    <property type="match status" value="1"/>
</dbReference>
<keyword evidence="1" id="KW-0732">Signal</keyword>
<dbReference type="AlphaFoldDB" id="R7TJ94"/>
<proteinExistence type="predicted"/>
<dbReference type="PRINTS" id="PR00258">
    <property type="entry name" value="SPERACTRCPTR"/>
</dbReference>
<dbReference type="SUPFAM" id="SSF56487">
    <property type="entry name" value="SRCR-like"/>
    <property type="match status" value="1"/>
</dbReference>
<dbReference type="InterPro" id="IPR001190">
    <property type="entry name" value="SRCR"/>
</dbReference>
<dbReference type="PANTHER" id="PTHR48071">
    <property type="entry name" value="SRCR DOMAIN-CONTAINING PROTEIN"/>
    <property type="match status" value="1"/>
</dbReference>
<sequence>LRLAGGTCNRGRLEVLHASQWGTVCDKHFSNADAAVFCRSMGKPHANAEAIMQFGGGSGLIHLDEVNCDGVLEWKSCRHSGWGVHACDHSQDVGLNCH</sequence>
<keyword evidence="2" id="KW-1015">Disulfide bond</keyword>
<accession>R7TJ94</accession>
<dbReference type="PROSITE" id="PS50287">
    <property type="entry name" value="SRCR_2"/>
    <property type="match status" value="1"/>
</dbReference>
<dbReference type="STRING" id="283909.R7TJ94"/>
<dbReference type="PANTHER" id="PTHR48071:SF18">
    <property type="entry name" value="DELETED IN MALIGNANT BRAIN TUMORS 1 PROTEIN-RELATED"/>
    <property type="match status" value="1"/>
</dbReference>
<dbReference type="HOGENOM" id="CLU_002555_6_1_1"/>
<evidence type="ECO:0000256" key="3">
    <source>
        <dbReference type="PROSITE-ProRule" id="PRU00196"/>
    </source>
</evidence>
<dbReference type="Pfam" id="PF00530">
    <property type="entry name" value="SRCR"/>
    <property type="match status" value="1"/>
</dbReference>